<evidence type="ECO:0000313" key="1">
    <source>
        <dbReference type="EMBL" id="MBM3225820.1"/>
    </source>
</evidence>
<proteinExistence type="predicted"/>
<protein>
    <submittedName>
        <fullName evidence="1">Salicylate esterase</fullName>
    </submittedName>
</protein>
<sequence length="112" mass="12760">MLPFPIWREAFMNDADLALAQASYTHLSPEPYQFPEQLDLKRFYCHVQSGQVACSYLHCTEDIALPQGTWGWHPRMANRLGLYRLVQMPGGHEVIFSNPVGLAEKILEAGRD</sequence>
<dbReference type="Gene3D" id="3.40.50.1820">
    <property type="entry name" value="alpha/beta hydrolase"/>
    <property type="match status" value="1"/>
</dbReference>
<dbReference type="InterPro" id="IPR029058">
    <property type="entry name" value="AB_hydrolase_fold"/>
</dbReference>
<organism evidence="1 2">
    <name type="scientific">Tectimicrobiota bacterium</name>
    <dbReference type="NCBI Taxonomy" id="2528274"/>
    <lineage>
        <taxon>Bacteria</taxon>
        <taxon>Pseudomonadati</taxon>
        <taxon>Nitrospinota/Tectimicrobiota group</taxon>
        <taxon>Candidatus Tectimicrobiota</taxon>
    </lineage>
</organism>
<dbReference type="EMBL" id="VGLS01000695">
    <property type="protein sequence ID" value="MBM3225820.1"/>
    <property type="molecule type" value="Genomic_DNA"/>
</dbReference>
<comment type="caution">
    <text evidence="1">The sequence shown here is derived from an EMBL/GenBank/DDBJ whole genome shotgun (WGS) entry which is preliminary data.</text>
</comment>
<accession>A0A937W605</accession>
<dbReference type="Proteomes" id="UP000712673">
    <property type="component" value="Unassembled WGS sequence"/>
</dbReference>
<name>A0A937W605_UNCTE</name>
<gene>
    <name evidence="1" type="ORF">FJZ47_18755</name>
</gene>
<dbReference type="AlphaFoldDB" id="A0A937W605"/>
<evidence type="ECO:0000313" key="2">
    <source>
        <dbReference type="Proteomes" id="UP000712673"/>
    </source>
</evidence>
<dbReference type="SUPFAM" id="SSF53474">
    <property type="entry name" value="alpha/beta-Hydrolases"/>
    <property type="match status" value="1"/>
</dbReference>
<reference evidence="1" key="1">
    <citation type="submission" date="2019-03" db="EMBL/GenBank/DDBJ databases">
        <title>Lake Tanganyika Metagenome-Assembled Genomes (MAGs).</title>
        <authorList>
            <person name="Tran P."/>
        </authorList>
    </citation>
    <scope>NUCLEOTIDE SEQUENCE</scope>
    <source>
        <strain evidence="1">K_DeepCast_65m_m2_066</strain>
    </source>
</reference>